<dbReference type="EMBL" id="CM044708">
    <property type="protein sequence ID" value="KAI5648746.1"/>
    <property type="molecule type" value="Genomic_DNA"/>
</dbReference>
<name>A0ACB9ZPK5_CATRO</name>
<gene>
    <name evidence="1" type="ORF">M9H77_34751</name>
</gene>
<proteinExistence type="predicted"/>
<reference evidence="2" key="1">
    <citation type="journal article" date="2023" name="Nat. Plants">
        <title>Single-cell RNA sequencing provides a high-resolution roadmap for understanding the multicellular compartmentation of specialized metabolism.</title>
        <authorList>
            <person name="Sun S."/>
            <person name="Shen X."/>
            <person name="Li Y."/>
            <person name="Li Y."/>
            <person name="Wang S."/>
            <person name="Li R."/>
            <person name="Zhang H."/>
            <person name="Shen G."/>
            <person name="Guo B."/>
            <person name="Wei J."/>
            <person name="Xu J."/>
            <person name="St-Pierre B."/>
            <person name="Chen S."/>
            <person name="Sun C."/>
        </authorList>
    </citation>
    <scope>NUCLEOTIDE SEQUENCE [LARGE SCALE GENOMIC DNA]</scope>
</reference>
<accession>A0ACB9ZPK5</accession>
<protein>
    <submittedName>
        <fullName evidence="1">Uncharacterized protein</fullName>
    </submittedName>
</protein>
<sequence>MTHRNICLVANVPDNATCLVVTENLLAIAIVVFFFFFFLLLFNIVGYCCRGPIVENLRSLTKKETFDRSGKDVSVAIDQICKFMEPFIYNLHKPNVSQSRLERLIEQLDLALNQLCDIIEEPLRDHVVTVLLQASLDRLLRVLLDVGASRIFSPADAKLLENDPEVLKEFFISGVDGLPRGVHGSKSKLGVDVKTLLRVFCHRSDSESSQFLKKHYKIPKSTA</sequence>
<comment type="caution">
    <text evidence="1">The sequence shown here is derived from an EMBL/GenBank/DDBJ whole genome shotgun (WGS) entry which is preliminary data.</text>
</comment>
<evidence type="ECO:0000313" key="1">
    <source>
        <dbReference type="EMBL" id="KAI5648746.1"/>
    </source>
</evidence>
<keyword evidence="2" id="KW-1185">Reference proteome</keyword>
<organism evidence="1 2">
    <name type="scientific">Catharanthus roseus</name>
    <name type="common">Madagascar periwinkle</name>
    <name type="synonym">Vinca rosea</name>
    <dbReference type="NCBI Taxonomy" id="4058"/>
    <lineage>
        <taxon>Eukaryota</taxon>
        <taxon>Viridiplantae</taxon>
        <taxon>Streptophyta</taxon>
        <taxon>Embryophyta</taxon>
        <taxon>Tracheophyta</taxon>
        <taxon>Spermatophyta</taxon>
        <taxon>Magnoliopsida</taxon>
        <taxon>eudicotyledons</taxon>
        <taxon>Gunneridae</taxon>
        <taxon>Pentapetalae</taxon>
        <taxon>asterids</taxon>
        <taxon>lamiids</taxon>
        <taxon>Gentianales</taxon>
        <taxon>Apocynaceae</taxon>
        <taxon>Rauvolfioideae</taxon>
        <taxon>Vinceae</taxon>
        <taxon>Catharanthinae</taxon>
        <taxon>Catharanthus</taxon>
    </lineage>
</organism>
<dbReference type="Proteomes" id="UP001060085">
    <property type="component" value="Linkage Group LG08"/>
</dbReference>
<evidence type="ECO:0000313" key="2">
    <source>
        <dbReference type="Proteomes" id="UP001060085"/>
    </source>
</evidence>